<dbReference type="InterPro" id="IPR015943">
    <property type="entry name" value="WD40/YVTN_repeat-like_dom_sf"/>
</dbReference>
<dbReference type="InterPro" id="IPR036322">
    <property type="entry name" value="WD40_repeat_dom_sf"/>
</dbReference>
<keyword evidence="2" id="KW-0677">Repeat</keyword>
<keyword evidence="1 3" id="KW-0853">WD repeat</keyword>
<gene>
    <name evidence="4" type="ORF">A3Q56_06450</name>
</gene>
<dbReference type="EMBL" id="LWCA01001125">
    <property type="protein sequence ID" value="OAF65848.1"/>
    <property type="molecule type" value="Genomic_DNA"/>
</dbReference>
<evidence type="ECO:0000313" key="5">
    <source>
        <dbReference type="Proteomes" id="UP000078046"/>
    </source>
</evidence>
<dbReference type="OrthoDB" id="6269702at2759"/>
<dbReference type="Pfam" id="PF00400">
    <property type="entry name" value="WD40"/>
    <property type="match status" value="2"/>
</dbReference>
<dbReference type="InterPro" id="IPR001680">
    <property type="entry name" value="WD40_rpt"/>
</dbReference>
<protein>
    <submittedName>
        <fullName evidence="4">Rae1 protein</fullName>
    </submittedName>
</protein>
<evidence type="ECO:0000256" key="1">
    <source>
        <dbReference type="ARBA" id="ARBA00022574"/>
    </source>
</evidence>
<dbReference type="InterPro" id="IPR019775">
    <property type="entry name" value="WD40_repeat_CS"/>
</dbReference>
<feature type="repeat" description="WD" evidence="3">
    <location>
        <begin position="162"/>
        <end position="205"/>
    </location>
</feature>
<dbReference type="PROSITE" id="PS00678">
    <property type="entry name" value="WD_REPEATS_1"/>
    <property type="match status" value="1"/>
</dbReference>
<organism evidence="4 5">
    <name type="scientific">Intoshia linei</name>
    <dbReference type="NCBI Taxonomy" id="1819745"/>
    <lineage>
        <taxon>Eukaryota</taxon>
        <taxon>Metazoa</taxon>
        <taxon>Spiralia</taxon>
        <taxon>Lophotrochozoa</taxon>
        <taxon>Mesozoa</taxon>
        <taxon>Orthonectida</taxon>
        <taxon>Rhopaluridae</taxon>
        <taxon>Intoshia</taxon>
    </lineage>
</organism>
<dbReference type="Gene3D" id="2.130.10.10">
    <property type="entry name" value="YVTN repeat-like/Quinoprotein amine dehydrogenase"/>
    <property type="match status" value="1"/>
</dbReference>
<dbReference type="AlphaFoldDB" id="A0A177AV12"/>
<keyword evidence="5" id="KW-1185">Reference proteome</keyword>
<feature type="non-terminal residue" evidence="4">
    <location>
        <position position="253"/>
    </location>
</feature>
<sequence>MSIFGKSNSTFGSSSVFGNTNSSSNNMSFGSLGKSVASINSFGTSTNQTMTSDATKFVNSNNDTKFSEPPTDTISSLVFSPTTSNIGLAGVSSFCAATCWDKSIRIWQVDHNSKNTAPKAETIAAEFPFHCSWNDNSTQLFYASSDKSAYTWDLASNQSVKFAEHTAPIQTVHHIKTPTYTAVMTTSWDSTVKFWDLRSATPMKSIDIGGKALGADCMYPAAVILNSNRKIAVLNLNNEPSIVRMDDSLLNHL</sequence>
<dbReference type="PANTHER" id="PTHR10971">
    <property type="entry name" value="MRNA EXPORT FACTOR AND BUB3"/>
    <property type="match status" value="1"/>
</dbReference>
<proteinExistence type="predicted"/>
<reference evidence="4 5" key="1">
    <citation type="submission" date="2016-04" db="EMBL/GenBank/DDBJ databases">
        <title>The genome of Intoshia linei affirms orthonectids as highly simplified spiralians.</title>
        <authorList>
            <person name="Mikhailov K.V."/>
            <person name="Slusarev G.S."/>
            <person name="Nikitin M.A."/>
            <person name="Logacheva M.D."/>
            <person name="Penin A."/>
            <person name="Aleoshin V."/>
            <person name="Panchin Y.V."/>
        </authorList>
    </citation>
    <scope>NUCLEOTIDE SEQUENCE [LARGE SCALE GENOMIC DNA]</scope>
    <source>
        <strain evidence="4">Intl2013</strain>
        <tissue evidence="4">Whole animal</tissue>
    </source>
</reference>
<evidence type="ECO:0000256" key="3">
    <source>
        <dbReference type="PROSITE-ProRule" id="PRU00221"/>
    </source>
</evidence>
<comment type="caution">
    <text evidence="4">The sequence shown here is derived from an EMBL/GenBank/DDBJ whole genome shotgun (WGS) entry which is preliminary data.</text>
</comment>
<evidence type="ECO:0000313" key="4">
    <source>
        <dbReference type="EMBL" id="OAF65848.1"/>
    </source>
</evidence>
<dbReference type="SMART" id="SM00320">
    <property type="entry name" value="WD40"/>
    <property type="match status" value="3"/>
</dbReference>
<name>A0A177AV12_9BILA</name>
<dbReference type="SUPFAM" id="SSF50978">
    <property type="entry name" value="WD40 repeat-like"/>
    <property type="match status" value="1"/>
</dbReference>
<dbReference type="PROSITE" id="PS50082">
    <property type="entry name" value="WD_REPEATS_2"/>
    <property type="match status" value="1"/>
</dbReference>
<accession>A0A177AV12</accession>
<dbReference type="Proteomes" id="UP000078046">
    <property type="component" value="Unassembled WGS sequence"/>
</dbReference>
<evidence type="ECO:0000256" key="2">
    <source>
        <dbReference type="ARBA" id="ARBA00022737"/>
    </source>
</evidence>